<dbReference type="InterPro" id="IPR002123">
    <property type="entry name" value="Plipid/glycerol_acylTrfase"/>
</dbReference>
<name>A0A1H7H6Y5_9GAMM</name>
<comment type="pathway">
    <text evidence="1">Lipid metabolism.</text>
</comment>
<evidence type="ECO:0000313" key="6">
    <source>
        <dbReference type="EMBL" id="SEK45527.1"/>
    </source>
</evidence>
<dbReference type="GO" id="GO:0006654">
    <property type="term" value="P:phosphatidic acid biosynthetic process"/>
    <property type="evidence" value="ECO:0007669"/>
    <property type="project" value="TreeGrafter"/>
</dbReference>
<protein>
    <submittedName>
        <fullName evidence="6">1-acyl-sn-glycerol-3-phosphate acyltransferase</fullName>
    </submittedName>
</protein>
<dbReference type="STRING" id="1429083.GCA_001885685_01960"/>
<organism evidence="6 7">
    <name type="scientific">Atopomonas hussainii</name>
    <dbReference type="NCBI Taxonomy" id="1429083"/>
    <lineage>
        <taxon>Bacteria</taxon>
        <taxon>Pseudomonadati</taxon>
        <taxon>Pseudomonadota</taxon>
        <taxon>Gammaproteobacteria</taxon>
        <taxon>Pseudomonadales</taxon>
        <taxon>Pseudomonadaceae</taxon>
        <taxon>Atopomonas</taxon>
    </lineage>
</organism>
<dbReference type="GO" id="GO:0003841">
    <property type="term" value="F:1-acylglycerol-3-phosphate O-acyltransferase activity"/>
    <property type="evidence" value="ECO:0007669"/>
    <property type="project" value="TreeGrafter"/>
</dbReference>
<dbReference type="CDD" id="cd07989">
    <property type="entry name" value="LPLAT_AGPAT-like"/>
    <property type="match status" value="1"/>
</dbReference>
<dbReference type="SUPFAM" id="SSF69593">
    <property type="entry name" value="Glycerol-3-phosphate (1)-acyltransferase"/>
    <property type="match status" value="1"/>
</dbReference>
<feature type="domain" description="Phospholipid/glycerol acyltransferase" evidence="5">
    <location>
        <begin position="76"/>
        <end position="190"/>
    </location>
</feature>
<keyword evidence="7" id="KW-1185">Reference proteome</keyword>
<evidence type="ECO:0000256" key="4">
    <source>
        <dbReference type="SAM" id="Phobius"/>
    </source>
</evidence>
<evidence type="ECO:0000313" key="7">
    <source>
        <dbReference type="Proteomes" id="UP000185766"/>
    </source>
</evidence>
<dbReference type="PANTHER" id="PTHR10434:SF66">
    <property type="entry name" value="PHOSPHOLIPID_GLYCEROL ACYLTRANSFERASE DOMAIN-CONTAINING PROTEIN"/>
    <property type="match status" value="1"/>
</dbReference>
<accession>A0A1H7H6Y5</accession>
<dbReference type="PANTHER" id="PTHR10434">
    <property type="entry name" value="1-ACYL-SN-GLYCEROL-3-PHOSPHATE ACYLTRANSFERASE"/>
    <property type="match status" value="1"/>
</dbReference>
<feature type="transmembrane region" description="Helical" evidence="4">
    <location>
        <begin position="12"/>
        <end position="34"/>
    </location>
</feature>
<dbReference type="EMBL" id="FOAS01000002">
    <property type="protein sequence ID" value="SEK45527.1"/>
    <property type="molecule type" value="Genomic_DNA"/>
</dbReference>
<keyword evidence="4" id="KW-1133">Transmembrane helix</keyword>
<evidence type="ECO:0000256" key="3">
    <source>
        <dbReference type="ARBA" id="ARBA00023315"/>
    </source>
</evidence>
<dbReference type="Pfam" id="PF01553">
    <property type="entry name" value="Acyltransferase"/>
    <property type="match status" value="1"/>
</dbReference>
<sequence>MARSAGYWQRQWVKAASVVYTVLCCMRVIVLSWFGRISQAQADAAMRGWAQVIIRLSQIRWRVHGEAPDFTNGRRYMLMCNHSSHYDIPMSLVAVPGSVRMLAKKELYKIPFFGRAIRACGNPAIDRENRQQAKRDLDKAKALMEQGIVLWMSPEGTRSPDGQLQSLKRGGFLLAAETEAIIVPVVIKGVHKVLPAGTRELNLGQEVDVFIGQPLDSRDYPGRAYRQLMQQVETQMRELLD</sequence>
<keyword evidence="4" id="KW-0812">Transmembrane</keyword>
<dbReference type="Proteomes" id="UP000185766">
    <property type="component" value="Unassembled WGS sequence"/>
</dbReference>
<proteinExistence type="predicted"/>
<keyword evidence="2 6" id="KW-0808">Transferase</keyword>
<evidence type="ECO:0000256" key="1">
    <source>
        <dbReference type="ARBA" id="ARBA00005189"/>
    </source>
</evidence>
<keyword evidence="3 6" id="KW-0012">Acyltransferase</keyword>
<dbReference type="RefSeq" id="WP_074864955.1">
    <property type="nucleotide sequence ID" value="NZ_FOAS01000002.1"/>
</dbReference>
<gene>
    <name evidence="6" type="ORF">SAMN05216214_102287</name>
</gene>
<dbReference type="AlphaFoldDB" id="A0A1H7H6Y5"/>
<evidence type="ECO:0000259" key="5">
    <source>
        <dbReference type="SMART" id="SM00563"/>
    </source>
</evidence>
<keyword evidence="4" id="KW-0472">Membrane</keyword>
<evidence type="ECO:0000256" key="2">
    <source>
        <dbReference type="ARBA" id="ARBA00022679"/>
    </source>
</evidence>
<dbReference type="SMART" id="SM00563">
    <property type="entry name" value="PlsC"/>
    <property type="match status" value="1"/>
</dbReference>
<reference evidence="6 7" key="1">
    <citation type="submission" date="2016-10" db="EMBL/GenBank/DDBJ databases">
        <authorList>
            <person name="de Groot N.N."/>
        </authorList>
    </citation>
    <scope>NUCLEOTIDE SEQUENCE [LARGE SCALE GENOMIC DNA]</scope>
    <source>
        <strain evidence="6 7">JCM 19513</strain>
    </source>
</reference>